<name>A0ABT1ATT7_9FLAO</name>
<organism evidence="1 2">
    <name type="scientific">Robiginitalea marina</name>
    <dbReference type="NCBI Taxonomy" id="2954105"/>
    <lineage>
        <taxon>Bacteria</taxon>
        <taxon>Pseudomonadati</taxon>
        <taxon>Bacteroidota</taxon>
        <taxon>Flavobacteriia</taxon>
        <taxon>Flavobacteriales</taxon>
        <taxon>Flavobacteriaceae</taxon>
        <taxon>Robiginitalea</taxon>
    </lineage>
</organism>
<dbReference type="InterPro" id="IPR007454">
    <property type="entry name" value="UPF0250_YbeD-like"/>
</dbReference>
<dbReference type="Pfam" id="PF04359">
    <property type="entry name" value="DUF493"/>
    <property type="match status" value="1"/>
</dbReference>
<dbReference type="SUPFAM" id="SSF117991">
    <property type="entry name" value="YbeD/HP0495-like"/>
    <property type="match status" value="1"/>
</dbReference>
<dbReference type="InterPro" id="IPR027471">
    <property type="entry name" value="YbeD-like_sf"/>
</dbReference>
<comment type="caution">
    <text evidence="1">The sequence shown here is derived from an EMBL/GenBank/DDBJ whole genome shotgun (WGS) entry which is preliminary data.</text>
</comment>
<dbReference type="EMBL" id="JAMXIB010000001">
    <property type="protein sequence ID" value="MCO5723370.1"/>
    <property type="molecule type" value="Genomic_DNA"/>
</dbReference>
<dbReference type="Gene3D" id="3.30.70.260">
    <property type="match status" value="1"/>
</dbReference>
<evidence type="ECO:0000313" key="2">
    <source>
        <dbReference type="Proteomes" id="UP001206312"/>
    </source>
</evidence>
<protein>
    <submittedName>
        <fullName evidence="1">DUF493 family protein</fullName>
    </submittedName>
</protein>
<reference evidence="1 2" key="1">
    <citation type="submission" date="2022-06" db="EMBL/GenBank/DDBJ databases">
        <authorList>
            <person name="Xuan X."/>
        </authorList>
    </citation>
    <scope>NUCLEOTIDE SEQUENCE [LARGE SCALE GENOMIC DNA]</scope>
    <source>
        <strain evidence="1 2">2V75</strain>
    </source>
</reference>
<proteinExistence type="predicted"/>
<dbReference type="Proteomes" id="UP001206312">
    <property type="component" value="Unassembled WGS sequence"/>
</dbReference>
<sequence length="95" mass="10894">MEQQDPEAFYSRLREELLNDTEWPSKYLFKFIIPTDTEKIAQIQAIFDNTGAVVESKQSKTGKYTSLSITVYYDHPDQVIEKYVAVGKVEGVISL</sequence>
<gene>
    <name evidence="1" type="ORF">NG653_00785</name>
</gene>
<keyword evidence="2" id="KW-1185">Reference proteome</keyword>
<evidence type="ECO:0000313" key="1">
    <source>
        <dbReference type="EMBL" id="MCO5723370.1"/>
    </source>
</evidence>
<accession>A0ABT1ATT7</accession>
<dbReference type="RefSeq" id="WP_252739748.1">
    <property type="nucleotide sequence ID" value="NZ_JAMXIB010000001.1"/>
</dbReference>